<evidence type="ECO:0000259" key="9">
    <source>
        <dbReference type="Pfam" id="PF12819"/>
    </source>
</evidence>
<keyword evidence="3 8" id="KW-0732">Signal</keyword>
<dbReference type="Gene3D" id="3.80.10.10">
    <property type="entry name" value="Ribonuclease Inhibitor"/>
    <property type="match status" value="1"/>
</dbReference>
<dbReference type="Pfam" id="PF12819">
    <property type="entry name" value="Malectin_like"/>
    <property type="match status" value="1"/>
</dbReference>
<organism evidence="10 11">
    <name type="scientific">Morella rubra</name>
    <name type="common">Chinese bayberry</name>
    <dbReference type="NCBI Taxonomy" id="262757"/>
    <lineage>
        <taxon>Eukaryota</taxon>
        <taxon>Viridiplantae</taxon>
        <taxon>Streptophyta</taxon>
        <taxon>Embryophyta</taxon>
        <taxon>Tracheophyta</taxon>
        <taxon>Spermatophyta</taxon>
        <taxon>Magnoliopsida</taxon>
        <taxon>eudicotyledons</taxon>
        <taxon>Gunneridae</taxon>
        <taxon>Pentapetalae</taxon>
        <taxon>rosids</taxon>
        <taxon>fabids</taxon>
        <taxon>Fagales</taxon>
        <taxon>Myricaceae</taxon>
        <taxon>Morella</taxon>
    </lineage>
</organism>
<keyword evidence="5 7" id="KW-0472">Membrane</keyword>
<reference evidence="10 11" key="1">
    <citation type="journal article" date="2019" name="Plant Biotechnol. J.">
        <title>The red bayberry genome and genetic basis of sex determination.</title>
        <authorList>
            <person name="Jia H.M."/>
            <person name="Jia H.J."/>
            <person name="Cai Q.L."/>
            <person name="Wang Y."/>
            <person name="Zhao H.B."/>
            <person name="Yang W.F."/>
            <person name="Wang G.Y."/>
            <person name="Li Y.H."/>
            <person name="Zhan D.L."/>
            <person name="Shen Y.T."/>
            <person name="Niu Q.F."/>
            <person name="Chang L."/>
            <person name="Qiu J."/>
            <person name="Zhao L."/>
            <person name="Xie H.B."/>
            <person name="Fu W.Y."/>
            <person name="Jin J."/>
            <person name="Li X.W."/>
            <person name="Jiao Y."/>
            <person name="Zhou C.C."/>
            <person name="Tu T."/>
            <person name="Chai C.Y."/>
            <person name="Gao J.L."/>
            <person name="Fan L.J."/>
            <person name="van de Weg E."/>
            <person name="Wang J.Y."/>
            <person name="Gao Z.S."/>
        </authorList>
    </citation>
    <scope>NUCLEOTIDE SEQUENCE [LARGE SCALE GENOMIC DNA]</scope>
    <source>
        <tissue evidence="10">Leaves</tissue>
    </source>
</reference>
<dbReference type="InterPro" id="IPR024788">
    <property type="entry name" value="Malectin-like_Carb-bd_dom"/>
</dbReference>
<proteinExistence type="predicted"/>
<evidence type="ECO:0000256" key="6">
    <source>
        <dbReference type="SAM" id="MobiDB-lite"/>
    </source>
</evidence>
<evidence type="ECO:0000256" key="7">
    <source>
        <dbReference type="SAM" id="Phobius"/>
    </source>
</evidence>
<evidence type="ECO:0000256" key="3">
    <source>
        <dbReference type="ARBA" id="ARBA00022729"/>
    </source>
</evidence>
<comment type="subcellular location">
    <subcellularLocation>
        <location evidence="1">Membrane</location>
        <topology evidence="1">Single-pass membrane protein</topology>
    </subcellularLocation>
</comment>
<evidence type="ECO:0000256" key="1">
    <source>
        <dbReference type="ARBA" id="ARBA00004167"/>
    </source>
</evidence>
<dbReference type="Proteomes" id="UP000516437">
    <property type="component" value="Chromosome 5"/>
</dbReference>
<feature type="transmembrane region" description="Helical" evidence="7">
    <location>
        <begin position="516"/>
        <end position="537"/>
    </location>
</feature>
<keyword evidence="4 7" id="KW-1133">Transmembrane helix</keyword>
<dbReference type="AlphaFoldDB" id="A0A6A1VH46"/>
<dbReference type="GO" id="GO:0016020">
    <property type="term" value="C:membrane"/>
    <property type="evidence" value="ECO:0007669"/>
    <property type="project" value="UniProtKB-SubCell"/>
</dbReference>
<dbReference type="OrthoDB" id="2143199at2759"/>
<keyword evidence="11" id="KW-1185">Reference proteome</keyword>
<dbReference type="InterPro" id="IPR032675">
    <property type="entry name" value="LRR_dom_sf"/>
</dbReference>
<comment type="caution">
    <text evidence="10">The sequence shown here is derived from an EMBL/GenBank/DDBJ whole genome shotgun (WGS) entry which is preliminary data.</text>
</comment>
<evidence type="ECO:0000313" key="10">
    <source>
        <dbReference type="EMBL" id="KAB1212179.1"/>
    </source>
</evidence>
<evidence type="ECO:0000256" key="2">
    <source>
        <dbReference type="ARBA" id="ARBA00022692"/>
    </source>
</evidence>
<evidence type="ECO:0000256" key="5">
    <source>
        <dbReference type="ARBA" id="ARBA00023136"/>
    </source>
</evidence>
<feature type="compositionally biased region" description="Polar residues" evidence="6">
    <location>
        <begin position="489"/>
        <end position="508"/>
    </location>
</feature>
<feature type="signal peptide" evidence="8">
    <location>
        <begin position="1"/>
        <end position="22"/>
    </location>
</feature>
<dbReference type="EMBL" id="RXIC02000023">
    <property type="protein sequence ID" value="KAB1212179.1"/>
    <property type="molecule type" value="Genomic_DNA"/>
</dbReference>
<accession>A0A6A1VH46</accession>
<evidence type="ECO:0000256" key="8">
    <source>
        <dbReference type="SAM" id="SignalP"/>
    </source>
</evidence>
<evidence type="ECO:0000256" key="4">
    <source>
        <dbReference type="ARBA" id="ARBA00022989"/>
    </source>
</evidence>
<evidence type="ECO:0000313" key="11">
    <source>
        <dbReference type="Proteomes" id="UP000516437"/>
    </source>
</evidence>
<gene>
    <name evidence="10" type="ORF">CJ030_MR5G001739</name>
</gene>
<feature type="domain" description="Malectin-like" evidence="9">
    <location>
        <begin position="27"/>
        <end position="351"/>
    </location>
</feature>
<dbReference type="PANTHER" id="PTHR45631">
    <property type="entry name" value="OS07G0107800 PROTEIN-RELATED"/>
    <property type="match status" value="1"/>
</dbReference>
<sequence length="538" mass="58902">MTTYLTLLFLVALSAAVSTSFAAFVSINCGSSEPYFDVQDSLNWTGDGDYVHNGVPQLVNSFYGAGPILSTLRVFPSLQKNCYTINNLQNGERVLVRASFYYGNYDGKHSPPEFDLLIDGSHLRTMSLQKYADNAYLITEIIYVVNGNATSFCLARTLPNQLPFINALELRSLGPKMYNRVGSKSFLLLRNRVAQGANQTIRRPDDPYDRFWFPNVPDDQSSHLEVVASEAATIDVSSAEDQPPPAVLRTAIASTGTRVPLALDTNLKAEGPIYINVYFSEVLRLDSTQKRSIQLYIDDRPYLEPIIPPFGSVSEACITNITAAPNTTFTAQASSNSTLPPLLNAYEVYAVVDAQPYRTRKKDVQGLMALQTAFSVLQLWTGDPCLPLPYSWEWIECNTAAMPQVIALNLSGFGLLGSLPDFSSMDALQTIDLHNNNLEGPIPEFFGSFPNLTLLVTNNCINGRSCPPLISPSPSPSLSPIEAPPPSVMPTSSPGTPLPSNSTPSHSGQNRNIAKLPIILEALIQILLLSLLLISYFY</sequence>
<dbReference type="SUPFAM" id="SSF52058">
    <property type="entry name" value="L domain-like"/>
    <property type="match status" value="1"/>
</dbReference>
<keyword evidence="2 7" id="KW-0812">Transmembrane</keyword>
<name>A0A6A1VH46_9ROSI</name>
<feature type="compositionally biased region" description="Pro residues" evidence="6">
    <location>
        <begin position="472"/>
        <end position="488"/>
    </location>
</feature>
<feature type="region of interest" description="Disordered" evidence="6">
    <location>
        <begin position="472"/>
        <end position="508"/>
    </location>
</feature>
<feature type="chain" id="PRO_5025580284" description="Malectin-like domain-containing protein" evidence="8">
    <location>
        <begin position="23"/>
        <end position="538"/>
    </location>
</feature>
<dbReference type="PANTHER" id="PTHR45631:SF44">
    <property type="entry name" value="CARBOHYDRATE-BINDING PROTEIN OF THE ER PROTEIN"/>
    <property type="match status" value="1"/>
</dbReference>
<protein>
    <recommendedName>
        <fullName evidence="9">Malectin-like domain-containing protein</fullName>
    </recommendedName>
</protein>